<proteinExistence type="predicted"/>
<reference evidence="2" key="1">
    <citation type="submission" date="2014-12" db="EMBL/GenBank/DDBJ databases">
        <title>Insight into the proteome of Arion vulgaris.</title>
        <authorList>
            <person name="Aradska J."/>
            <person name="Bulat T."/>
            <person name="Smidak R."/>
            <person name="Sarate P."/>
            <person name="Gangsoo J."/>
            <person name="Sialana F."/>
            <person name="Bilban M."/>
            <person name="Lubec G."/>
        </authorList>
    </citation>
    <scope>NUCLEOTIDE SEQUENCE</scope>
    <source>
        <tissue evidence="2">Skin</tissue>
    </source>
</reference>
<dbReference type="AlphaFoldDB" id="A0A0B6Y332"/>
<gene>
    <name evidence="2" type="primary">ORF11513</name>
    <name evidence="1" type="synonym">ORF11512</name>
</gene>
<protein>
    <submittedName>
        <fullName evidence="2">Uncharacterized protein</fullName>
    </submittedName>
</protein>
<dbReference type="EMBL" id="HACG01003857">
    <property type="protein sequence ID" value="CEK50722.1"/>
    <property type="molecule type" value="Transcribed_RNA"/>
</dbReference>
<evidence type="ECO:0000313" key="2">
    <source>
        <dbReference type="EMBL" id="CEK50722.1"/>
    </source>
</evidence>
<dbReference type="EMBL" id="HACG01003856">
    <property type="protein sequence ID" value="CEK50721.1"/>
    <property type="molecule type" value="Transcribed_RNA"/>
</dbReference>
<evidence type="ECO:0000313" key="1">
    <source>
        <dbReference type="EMBL" id="CEK50721.1"/>
    </source>
</evidence>
<accession>A0A0B6Y332</accession>
<name>A0A0B6Y332_9EUPU</name>
<organism evidence="2">
    <name type="scientific">Arion vulgaris</name>
    <dbReference type="NCBI Taxonomy" id="1028688"/>
    <lineage>
        <taxon>Eukaryota</taxon>
        <taxon>Metazoa</taxon>
        <taxon>Spiralia</taxon>
        <taxon>Lophotrochozoa</taxon>
        <taxon>Mollusca</taxon>
        <taxon>Gastropoda</taxon>
        <taxon>Heterobranchia</taxon>
        <taxon>Euthyneura</taxon>
        <taxon>Panpulmonata</taxon>
        <taxon>Eupulmonata</taxon>
        <taxon>Stylommatophora</taxon>
        <taxon>Helicina</taxon>
        <taxon>Arionoidea</taxon>
        <taxon>Arionidae</taxon>
        <taxon>Arion</taxon>
    </lineage>
</organism>
<sequence>MSKPGKFTSPLPKWLLSAACEHIYIVSYIHIRFMFEKQIRMSVEHLFSLS</sequence>